<protein>
    <submittedName>
        <fullName evidence="10">N-acetylglucosamine-6-phosphate deacetylase</fullName>
    </submittedName>
</protein>
<evidence type="ECO:0000256" key="7">
    <source>
        <dbReference type="PIRSR" id="PIRSR038994-2"/>
    </source>
</evidence>
<dbReference type="InterPro" id="IPR011059">
    <property type="entry name" value="Metal-dep_hydrolase_composite"/>
</dbReference>
<keyword evidence="4 5" id="KW-0119">Carbohydrate metabolism</keyword>
<keyword evidence="3 5" id="KW-0378">Hydrolase</keyword>
<dbReference type="Gene3D" id="3.20.20.140">
    <property type="entry name" value="Metal-dependent hydrolases"/>
    <property type="match status" value="1"/>
</dbReference>
<feature type="binding site" evidence="7">
    <location>
        <position position="230"/>
    </location>
    <ligand>
        <name>substrate</name>
    </ligand>
</feature>
<dbReference type="InterPro" id="IPR006680">
    <property type="entry name" value="Amidohydro-rel"/>
</dbReference>
<feature type="binding site" evidence="7">
    <location>
        <position position="254"/>
    </location>
    <ligand>
        <name>substrate</name>
    </ligand>
</feature>
<evidence type="ECO:0000256" key="8">
    <source>
        <dbReference type="PIRSR" id="PIRSR038994-3"/>
    </source>
</evidence>
<dbReference type="eggNOG" id="COG1820">
    <property type="taxonomic scope" value="Bacteria"/>
</dbReference>
<dbReference type="GO" id="GO:0008448">
    <property type="term" value="F:N-acetylglucosamine-6-phosphate deacetylase activity"/>
    <property type="evidence" value="ECO:0007669"/>
    <property type="project" value="InterPro"/>
</dbReference>
<evidence type="ECO:0000256" key="1">
    <source>
        <dbReference type="ARBA" id="ARBA00010716"/>
    </source>
</evidence>
<dbReference type="GO" id="GO:0046872">
    <property type="term" value="F:metal ion binding"/>
    <property type="evidence" value="ECO:0007669"/>
    <property type="project" value="UniProtKB-KW"/>
</dbReference>
<evidence type="ECO:0000313" key="11">
    <source>
        <dbReference type="Proteomes" id="UP000023430"/>
    </source>
</evidence>
<evidence type="ECO:0000313" key="10">
    <source>
        <dbReference type="EMBL" id="ETX27348.1"/>
    </source>
</evidence>
<dbReference type="OrthoDB" id="9776488at2"/>
<organism evidence="10 11">
    <name type="scientific">Roseivivax isoporae LMG 25204</name>
    <dbReference type="NCBI Taxonomy" id="1449351"/>
    <lineage>
        <taxon>Bacteria</taxon>
        <taxon>Pseudomonadati</taxon>
        <taxon>Pseudomonadota</taxon>
        <taxon>Alphaproteobacteria</taxon>
        <taxon>Rhodobacterales</taxon>
        <taxon>Roseobacteraceae</taxon>
        <taxon>Roseivivax</taxon>
    </lineage>
</organism>
<feature type="domain" description="Amidohydrolase-related" evidence="9">
    <location>
        <begin position="54"/>
        <end position="353"/>
    </location>
</feature>
<dbReference type="AlphaFoldDB" id="X7F3M4"/>
<feature type="binding site" evidence="7">
    <location>
        <begin position="222"/>
        <end position="223"/>
    </location>
    <ligand>
        <name>substrate</name>
    </ligand>
</feature>
<feature type="binding site" evidence="8">
    <location>
        <position position="198"/>
    </location>
    <ligand>
        <name>Zn(2+)</name>
        <dbReference type="ChEBI" id="CHEBI:29105"/>
    </ligand>
</feature>
<reference evidence="10 11" key="1">
    <citation type="submission" date="2014-01" db="EMBL/GenBank/DDBJ databases">
        <title>Roseivivax isoporae LMG 25204 Genome Sequencing.</title>
        <authorList>
            <person name="Lai Q."/>
            <person name="Li G."/>
            <person name="Shao Z."/>
        </authorList>
    </citation>
    <scope>NUCLEOTIDE SEQUENCE [LARGE SCALE GENOMIC DNA]</scope>
    <source>
        <strain evidence="10 11">LMG 25204</strain>
    </source>
</reference>
<dbReference type="STRING" id="1449351.RISW2_14225"/>
<feature type="binding site" evidence="7">
    <location>
        <begin position="311"/>
        <end position="313"/>
    </location>
    <ligand>
        <name>substrate</name>
    </ligand>
</feature>
<accession>X7F3M4</accession>
<comment type="cofactor">
    <cofactor evidence="8">
        <name>a divalent metal cation</name>
        <dbReference type="ChEBI" id="CHEBI:60240"/>
    </cofactor>
    <text evidence="8">Binds 1 divalent metal cation per subunit.</text>
</comment>
<dbReference type="PANTHER" id="PTHR11113:SF14">
    <property type="entry name" value="N-ACETYLGLUCOSAMINE-6-PHOSPHATE DEACETYLASE"/>
    <property type="match status" value="1"/>
</dbReference>
<evidence type="ECO:0000256" key="6">
    <source>
        <dbReference type="PIRSR" id="PIRSR038994-1"/>
    </source>
</evidence>
<feature type="binding site" evidence="8">
    <location>
        <position position="132"/>
    </location>
    <ligand>
        <name>Zn(2+)</name>
        <dbReference type="ChEBI" id="CHEBI:29105"/>
    </ligand>
</feature>
<dbReference type="Proteomes" id="UP000023430">
    <property type="component" value="Unassembled WGS sequence"/>
</dbReference>
<dbReference type="SUPFAM" id="SSF51338">
    <property type="entry name" value="Composite domain of metallo-dependent hydrolases"/>
    <property type="match status" value="1"/>
</dbReference>
<feature type="binding site" evidence="7">
    <location>
        <position position="143"/>
    </location>
    <ligand>
        <name>substrate</name>
    </ligand>
</feature>
<dbReference type="EMBL" id="JAME01000034">
    <property type="protein sequence ID" value="ETX27348.1"/>
    <property type="molecule type" value="Genomic_DNA"/>
</dbReference>
<dbReference type="Pfam" id="PF01979">
    <property type="entry name" value="Amidohydro_1"/>
    <property type="match status" value="1"/>
</dbReference>
<keyword evidence="11" id="KW-1185">Reference proteome</keyword>
<gene>
    <name evidence="10" type="ORF">RISW2_14225</name>
</gene>
<name>X7F3M4_9RHOB</name>
<evidence type="ECO:0000256" key="3">
    <source>
        <dbReference type="ARBA" id="ARBA00022801"/>
    </source>
</evidence>
<keyword evidence="2 8" id="KW-0479">Metal-binding</keyword>
<dbReference type="PANTHER" id="PTHR11113">
    <property type="entry name" value="N-ACETYLGLUCOSAMINE-6-PHOSPHATE DEACETYLASE"/>
    <property type="match status" value="1"/>
</dbReference>
<comment type="caution">
    <text evidence="10">The sequence shown here is derived from an EMBL/GenBank/DDBJ whole genome shotgun (WGS) entry which is preliminary data.</text>
</comment>
<dbReference type="InterPro" id="IPR003764">
    <property type="entry name" value="GlcNAc_6-P_deAcase"/>
</dbReference>
<dbReference type="GO" id="GO:0006046">
    <property type="term" value="P:N-acetylglucosamine catabolic process"/>
    <property type="evidence" value="ECO:0007669"/>
    <property type="project" value="TreeGrafter"/>
</dbReference>
<evidence type="ECO:0000256" key="5">
    <source>
        <dbReference type="PIRNR" id="PIRNR038994"/>
    </source>
</evidence>
<dbReference type="RefSeq" id="WP_043773835.1">
    <property type="nucleotide sequence ID" value="NZ_JAME01000034.1"/>
</dbReference>
<evidence type="ECO:0000256" key="2">
    <source>
        <dbReference type="ARBA" id="ARBA00022723"/>
    </source>
</evidence>
<proteinExistence type="inferred from homology"/>
<evidence type="ECO:0000259" key="9">
    <source>
        <dbReference type="Pfam" id="PF01979"/>
    </source>
</evidence>
<dbReference type="NCBIfam" id="TIGR00221">
    <property type="entry name" value="nagA"/>
    <property type="match status" value="1"/>
</dbReference>
<dbReference type="Gene3D" id="2.30.40.10">
    <property type="entry name" value="Urease, subunit C, domain 1"/>
    <property type="match status" value="1"/>
</dbReference>
<feature type="binding site" evidence="8">
    <location>
        <position position="219"/>
    </location>
    <ligand>
        <name>Zn(2+)</name>
        <dbReference type="ChEBI" id="CHEBI:29105"/>
    </ligand>
</feature>
<dbReference type="InterPro" id="IPR032466">
    <property type="entry name" value="Metal_Hydrolase"/>
</dbReference>
<dbReference type="PIRSF" id="PIRSF038994">
    <property type="entry name" value="NagA"/>
    <property type="match status" value="1"/>
</dbReference>
<comment type="similarity">
    <text evidence="1 5">Belongs to the metallo-dependent hydrolases superfamily. NagA family.</text>
</comment>
<feature type="active site" description="Proton donor/acceptor" evidence="6">
    <location>
        <position position="278"/>
    </location>
</feature>
<sequence>MIPDLLTARNGRIFDGTDLRDGVAARFEHGRLAALAPEADLPDEGVALDLGGDILSPGYIDLQVNGGGGVMFNDAPEPATLRRIAEAHRGLGVAGILPTLITDTPEITRAAIAAAVRAVDEGVPGIAGLHLEGPHLSVARKGAHDPALIRPMTGDDLAALCDAAGRLPALLVTVAPESVTPAQVATLAGAGVVVSLGHSDAAYETCMAHAAAGARAVTHLFNAMSQLGNRAPGLVGAALASGALSAGLIADGIHVHPATLRAAWDAKTGPGGIFLVSDAMAPAGTDLAAFTLNGRPITRADGRLTLADGTLAGADLDLTTAIRTCVGQAGLPLAEALRAATTRPATLIGRDHPLRLDTAIRIAPGIDAVRPAIAAA</sequence>
<evidence type="ECO:0000256" key="4">
    <source>
        <dbReference type="ARBA" id="ARBA00023277"/>
    </source>
</evidence>
<dbReference type="SUPFAM" id="SSF51556">
    <property type="entry name" value="Metallo-dependent hydrolases"/>
    <property type="match status" value="1"/>
</dbReference>
<dbReference type="PATRIC" id="fig|1449351.3.peg.3717"/>